<feature type="compositionally biased region" description="Polar residues" evidence="8">
    <location>
        <begin position="40"/>
        <end position="51"/>
    </location>
</feature>
<comment type="caution">
    <text evidence="12">The sequence shown here is derived from an EMBL/GenBank/DDBJ whole genome shotgun (WGS) entry which is preliminary data.</text>
</comment>
<feature type="transmembrane region" description="Helical" evidence="9">
    <location>
        <begin position="116"/>
        <end position="133"/>
    </location>
</feature>
<evidence type="ECO:0000256" key="3">
    <source>
        <dbReference type="ARBA" id="ARBA00022475"/>
    </source>
</evidence>
<name>A0A177VC38_9BASI</name>
<feature type="region of interest" description="Disordered" evidence="8">
    <location>
        <begin position="1"/>
        <end position="55"/>
    </location>
</feature>
<dbReference type="Gene3D" id="1.20.1250.20">
    <property type="entry name" value="MFS general substrate transporter like domains"/>
    <property type="match status" value="2"/>
</dbReference>
<keyword evidence="14" id="KW-1185">Reference proteome</keyword>
<evidence type="ECO:0000256" key="8">
    <source>
        <dbReference type="SAM" id="MobiDB-lite"/>
    </source>
</evidence>
<feature type="compositionally biased region" description="Acidic residues" evidence="8">
    <location>
        <begin position="658"/>
        <end position="670"/>
    </location>
</feature>
<dbReference type="GO" id="GO:0022857">
    <property type="term" value="F:transmembrane transporter activity"/>
    <property type="evidence" value="ECO:0007669"/>
    <property type="project" value="InterPro"/>
</dbReference>
<evidence type="ECO:0000256" key="2">
    <source>
        <dbReference type="ARBA" id="ARBA00022448"/>
    </source>
</evidence>
<dbReference type="GO" id="GO:0005886">
    <property type="term" value="C:plasma membrane"/>
    <property type="evidence" value="ECO:0007669"/>
    <property type="project" value="UniProtKB-SubCell"/>
</dbReference>
<evidence type="ECO:0000259" key="10">
    <source>
        <dbReference type="PROSITE" id="PS50850"/>
    </source>
</evidence>
<comment type="similarity">
    <text evidence="7">Belongs to the major facilitator superfamily. DHA1 family. Polyamines/proton antiporter (TC 2.A.1.2.16) subfamily.</text>
</comment>
<evidence type="ECO:0000256" key="5">
    <source>
        <dbReference type="ARBA" id="ARBA00022989"/>
    </source>
</evidence>
<feature type="compositionally biased region" description="Low complexity" evidence="8">
    <location>
        <begin position="620"/>
        <end position="632"/>
    </location>
</feature>
<evidence type="ECO:0000313" key="13">
    <source>
        <dbReference type="Proteomes" id="UP000077671"/>
    </source>
</evidence>
<keyword evidence="5 9" id="KW-1133">Transmembrane helix</keyword>
<feature type="compositionally biased region" description="Polar residues" evidence="8">
    <location>
        <begin position="1"/>
        <end position="13"/>
    </location>
</feature>
<feature type="transmembrane region" description="Helical" evidence="9">
    <location>
        <begin position="145"/>
        <end position="167"/>
    </location>
</feature>
<feature type="region of interest" description="Disordered" evidence="8">
    <location>
        <begin position="550"/>
        <end position="743"/>
    </location>
</feature>
<evidence type="ECO:0000256" key="1">
    <source>
        <dbReference type="ARBA" id="ARBA00004651"/>
    </source>
</evidence>
<feature type="transmembrane region" description="Helical" evidence="9">
    <location>
        <begin position="777"/>
        <end position="802"/>
    </location>
</feature>
<reference evidence="12" key="1">
    <citation type="submission" date="2016-04" db="EMBL/GenBank/DDBJ databases">
        <authorList>
            <person name="Nguyen H.D."/>
            <person name="Kesanakurti P."/>
            <person name="Cullis J."/>
            <person name="Levesque C.A."/>
            <person name="Hambleton S."/>
        </authorList>
    </citation>
    <scope>NUCLEOTIDE SEQUENCE</scope>
    <source>
        <strain evidence="12">DAOMC 238032</strain>
    </source>
</reference>
<organism evidence="12 13">
    <name type="scientific">Tilletia caries</name>
    <name type="common">wheat bunt fungus</name>
    <dbReference type="NCBI Taxonomy" id="13290"/>
    <lineage>
        <taxon>Eukaryota</taxon>
        <taxon>Fungi</taxon>
        <taxon>Dikarya</taxon>
        <taxon>Basidiomycota</taxon>
        <taxon>Ustilaginomycotina</taxon>
        <taxon>Exobasidiomycetes</taxon>
        <taxon>Tilletiales</taxon>
        <taxon>Tilletiaceae</taxon>
        <taxon>Tilletia</taxon>
    </lineage>
</organism>
<evidence type="ECO:0000256" key="4">
    <source>
        <dbReference type="ARBA" id="ARBA00022692"/>
    </source>
</evidence>
<feature type="transmembrane region" description="Helical" evidence="9">
    <location>
        <begin position="843"/>
        <end position="863"/>
    </location>
</feature>
<dbReference type="PROSITE" id="PS50850">
    <property type="entry name" value="MFS"/>
    <property type="match status" value="1"/>
</dbReference>
<dbReference type="Proteomes" id="UP000836402">
    <property type="component" value="Unassembled WGS sequence"/>
</dbReference>
<keyword evidence="6 9" id="KW-0472">Membrane</keyword>
<dbReference type="SUPFAM" id="SSF103473">
    <property type="entry name" value="MFS general substrate transporter"/>
    <property type="match status" value="2"/>
</dbReference>
<dbReference type="PANTHER" id="PTHR23502:SF186">
    <property type="entry name" value="MAJOR FACILITATOR SUPERFAMILY (MFS) PROFILE DOMAIN-CONTAINING PROTEIN"/>
    <property type="match status" value="1"/>
</dbReference>
<dbReference type="InterPro" id="IPR036259">
    <property type="entry name" value="MFS_trans_sf"/>
</dbReference>
<evidence type="ECO:0000256" key="6">
    <source>
        <dbReference type="ARBA" id="ARBA00023136"/>
    </source>
</evidence>
<sequence>MAEGTTSAASNAPTGAPQPAPASTASGPTLLPTHGALSEKQPQLEPTTIPSNMPPLDQIELVGAEDPKNWSPQVKWTYVAVISLAGFISPMGSSIVVPGAHSLDNDFNLDLPLEELLPVSVYVLGLGIGPFLLAPISELRGRKNVYLVSSWIFVVLNLGCIFTHHSFVALNIVRFFAGAAGSAGPSLGAGSIADMFLPSERGKAQSLYALGPLLGPVIGNVVGGWVAQEAKTWRWLLAVLTICSFVIAVIFTFTLKETYQPVLLRQKRQAYAKKWARNHRIPLTSLTLTDAEKETAARVPKWRRHLTLSPDARLKLNQAFSRPFRLLFTNPVCAIFSLYLGFCYGIIFLFLTQHPLLFERRERDEYRDLLRAELAGWGIDYDDVRGNSTFFKEHGLDWSRRQDDDDLNLPGPGGSFNMSDIPPDYGSGSGSGSFMDGSGSGDPLPQLPNFGWSSGVAGLTYLGLGAGFLVSALINTFMQDAIYQRLAASDGQLGWFLLKSPEEIRQIMEERELRRAERRVRRAAVDANALDDREADTDVENDAADLDGLTLPATSLPVNEHTWPGRRGSAASTAHEGSVADVAGRSSSDLGSTRNHRLRVSAGPVIPTSLPSADSQEGVASTTIASSSLTAAHKPKAQSSGLGLDAERDGKKEVRGQDEEEEDDDDEDDDQNHSRRKNGGGGSGSGLGSKSEDKLTPFASISKVPSASEKPLGTNATITDPTSTTAATTALPASSKADSTKKKGRPEYRLPLCLLGMCLLPIGLLCFGWSAQSKTHWLLPMLGSFLTGMATILCFQTILVFLIDAFVPFSASAAACAVLVRSLLAAAFPLFAGRMYARIGFGWGSSLLALTAALGIPVPIVLFRYGEQLRNRHQFKG</sequence>
<accession>A0A177VC38</accession>
<evidence type="ECO:0000256" key="7">
    <source>
        <dbReference type="ARBA" id="ARBA00038459"/>
    </source>
</evidence>
<dbReference type="AlphaFoldDB" id="A0A177VC38"/>
<dbReference type="EMBL" id="LWDD02000078">
    <property type="protein sequence ID" value="KAE8264270.1"/>
    <property type="molecule type" value="Genomic_DNA"/>
</dbReference>
<feature type="transmembrane region" description="Helical" evidence="9">
    <location>
        <begin position="809"/>
        <end position="831"/>
    </location>
</feature>
<feature type="transmembrane region" description="Helical" evidence="9">
    <location>
        <begin position="207"/>
        <end position="227"/>
    </location>
</feature>
<keyword evidence="4 9" id="KW-0812">Transmembrane</keyword>
<feature type="compositionally biased region" description="Basic and acidic residues" evidence="8">
    <location>
        <begin position="645"/>
        <end position="657"/>
    </location>
</feature>
<feature type="transmembrane region" description="Helical" evidence="9">
    <location>
        <begin position="76"/>
        <end position="96"/>
    </location>
</feature>
<comment type="subcellular location">
    <subcellularLocation>
        <location evidence="1">Cell membrane</location>
        <topology evidence="1">Multi-pass membrane protein</topology>
    </subcellularLocation>
</comment>
<evidence type="ECO:0000256" key="9">
    <source>
        <dbReference type="SAM" id="Phobius"/>
    </source>
</evidence>
<feature type="compositionally biased region" description="Low complexity" evidence="8">
    <location>
        <begin position="714"/>
        <end position="737"/>
    </location>
</feature>
<feature type="transmembrane region" description="Helical" evidence="9">
    <location>
        <begin position="173"/>
        <end position="195"/>
    </location>
</feature>
<feature type="transmembrane region" description="Helical" evidence="9">
    <location>
        <begin position="326"/>
        <end position="351"/>
    </location>
</feature>
<feature type="compositionally biased region" description="Polar residues" evidence="8">
    <location>
        <begin position="609"/>
        <end position="619"/>
    </location>
</feature>
<evidence type="ECO:0000313" key="14">
    <source>
        <dbReference type="Proteomes" id="UP000836402"/>
    </source>
</evidence>
<keyword evidence="3" id="KW-1003">Cell membrane</keyword>
<feature type="transmembrane region" description="Helical" evidence="9">
    <location>
        <begin position="233"/>
        <end position="255"/>
    </location>
</feature>
<protein>
    <recommendedName>
        <fullName evidence="10">Major facilitator superfamily (MFS) profile domain-containing protein</fullName>
    </recommendedName>
</protein>
<feature type="transmembrane region" description="Helical" evidence="9">
    <location>
        <begin position="750"/>
        <end position="771"/>
    </location>
</feature>
<dbReference type="Pfam" id="PF07690">
    <property type="entry name" value="MFS_1"/>
    <property type="match status" value="1"/>
</dbReference>
<keyword evidence="2" id="KW-0813">Transport</keyword>
<dbReference type="Proteomes" id="UP000077671">
    <property type="component" value="Unassembled WGS sequence"/>
</dbReference>
<reference evidence="12" key="2">
    <citation type="journal article" date="2019" name="IMA Fungus">
        <title>Genome sequencing and comparison of five Tilletia species to identify candidate genes for the detection of regulated species infecting wheat.</title>
        <authorList>
            <person name="Nguyen H.D.T."/>
            <person name="Sultana T."/>
            <person name="Kesanakurti P."/>
            <person name="Hambleton S."/>
        </authorList>
    </citation>
    <scope>NUCLEOTIDE SEQUENCE</scope>
    <source>
        <strain evidence="12">DAOMC 238032</strain>
    </source>
</reference>
<gene>
    <name evidence="12" type="ORF">A4X03_0g1063</name>
    <name evidence="11" type="ORF">JKIAZH3_G4032</name>
</gene>
<dbReference type="InterPro" id="IPR011701">
    <property type="entry name" value="MFS"/>
</dbReference>
<feature type="transmembrane region" description="Helical" evidence="9">
    <location>
        <begin position="450"/>
        <end position="474"/>
    </location>
</feature>
<dbReference type="InterPro" id="IPR020846">
    <property type="entry name" value="MFS_dom"/>
</dbReference>
<evidence type="ECO:0000313" key="12">
    <source>
        <dbReference type="EMBL" id="KAE8264270.1"/>
    </source>
</evidence>
<dbReference type="EMBL" id="CAJHJG010000499">
    <property type="protein sequence ID" value="CAD6903158.1"/>
    <property type="molecule type" value="Genomic_DNA"/>
</dbReference>
<dbReference type="PANTHER" id="PTHR23502">
    <property type="entry name" value="MAJOR FACILITATOR SUPERFAMILY"/>
    <property type="match status" value="1"/>
</dbReference>
<reference evidence="11" key="3">
    <citation type="submission" date="2020-10" db="EMBL/GenBank/DDBJ databases">
        <authorList>
            <person name="Sedaghatjoo S."/>
        </authorList>
    </citation>
    <scope>NUCLEOTIDE SEQUENCE</scope>
    <source>
        <strain evidence="11">AZH3</strain>
    </source>
</reference>
<proteinExistence type="inferred from homology"/>
<evidence type="ECO:0000313" key="11">
    <source>
        <dbReference type="EMBL" id="CAD6903158.1"/>
    </source>
</evidence>
<feature type="domain" description="Major facilitator superfamily (MFS) profile" evidence="10">
    <location>
        <begin position="78"/>
        <end position="518"/>
    </location>
</feature>